<accession>A0A3M7PZI3</accession>
<comment type="caution">
    <text evidence="1">The sequence shown here is derived from an EMBL/GenBank/DDBJ whole genome shotgun (WGS) entry which is preliminary data.</text>
</comment>
<dbReference type="AlphaFoldDB" id="A0A3M7PZI3"/>
<reference evidence="1 2" key="1">
    <citation type="journal article" date="2018" name="Sci. Rep.">
        <title>Genomic signatures of local adaptation to the degree of environmental predictability in rotifers.</title>
        <authorList>
            <person name="Franch-Gras L."/>
            <person name="Hahn C."/>
            <person name="Garcia-Roger E.M."/>
            <person name="Carmona M.J."/>
            <person name="Serra M."/>
            <person name="Gomez A."/>
        </authorList>
    </citation>
    <scope>NUCLEOTIDE SEQUENCE [LARGE SCALE GENOMIC DNA]</scope>
    <source>
        <strain evidence="1">HYR1</strain>
    </source>
</reference>
<keyword evidence="2" id="KW-1185">Reference proteome</keyword>
<protein>
    <submittedName>
        <fullName evidence="1">Uncharacterized protein</fullName>
    </submittedName>
</protein>
<evidence type="ECO:0000313" key="2">
    <source>
        <dbReference type="Proteomes" id="UP000276133"/>
    </source>
</evidence>
<organism evidence="1 2">
    <name type="scientific">Brachionus plicatilis</name>
    <name type="common">Marine rotifer</name>
    <name type="synonym">Brachionus muelleri</name>
    <dbReference type="NCBI Taxonomy" id="10195"/>
    <lineage>
        <taxon>Eukaryota</taxon>
        <taxon>Metazoa</taxon>
        <taxon>Spiralia</taxon>
        <taxon>Gnathifera</taxon>
        <taxon>Rotifera</taxon>
        <taxon>Eurotatoria</taxon>
        <taxon>Monogononta</taxon>
        <taxon>Pseudotrocha</taxon>
        <taxon>Ploima</taxon>
        <taxon>Brachionidae</taxon>
        <taxon>Brachionus</taxon>
    </lineage>
</organism>
<dbReference type="EMBL" id="REGN01008037">
    <property type="protein sequence ID" value="RNA04577.1"/>
    <property type="molecule type" value="Genomic_DNA"/>
</dbReference>
<evidence type="ECO:0000313" key="1">
    <source>
        <dbReference type="EMBL" id="RNA04577.1"/>
    </source>
</evidence>
<name>A0A3M7PZI3_BRAPC</name>
<dbReference type="Proteomes" id="UP000276133">
    <property type="component" value="Unassembled WGS sequence"/>
</dbReference>
<proteinExistence type="predicted"/>
<sequence>MISKTDSRDRFNRPSILITKQLINIDIGMVKFIYKLTKIKENNAVILEDFLINFYLNFTIPKYIVVQAECVNNKLKITHECPAVPISFCGGLIFLLPFQSVIVKA</sequence>
<gene>
    <name evidence="1" type="ORF">BpHYR1_004185</name>
</gene>